<feature type="binding site" evidence="8">
    <location>
        <position position="239"/>
    </location>
    <ligand>
        <name>NAD(+)</name>
        <dbReference type="ChEBI" id="CHEBI:57540"/>
    </ligand>
</feature>
<accession>A0A926F7Z6</accession>
<keyword evidence="6 8" id="KW-0520">NAD</keyword>
<keyword evidence="5 8" id="KW-0521">NADP</keyword>
<feature type="binding site" evidence="8">
    <location>
        <position position="69"/>
    </location>
    <ligand>
        <name>NAD(+)</name>
        <dbReference type="ChEBI" id="CHEBI:57540"/>
    </ligand>
</feature>
<keyword evidence="4 8" id="KW-0067">ATP-binding</keyword>
<feature type="binding site" evidence="8">
    <location>
        <begin position="138"/>
        <end position="139"/>
    </location>
    <ligand>
        <name>NAD(+)</name>
        <dbReference type="ChEBI" id="CHEBI:57540"/>
    </ligand>
</feature>
<dbReference type="GO" id="GO:0005524">
    <property type="term" value="F:ATP binding"/>
    <property type="evidence" value="ECO:0007669"/>
    <property type="project" value="UniProtKB-KW"/>
</dbReference>
<dbReference type="RefSeq" id="WP_262431302.1">
    <property type="nucleotide sequence ID" value="NZ_JACRTE010000002.1"/>
</dbReference>
<dbReference type="InterPro" id="IPR017438">
    <property type="entry name" value="ATP-NAD_kinase_N"/>
</dbReference>
<comment type="similarity">
    <text evidence="8">Belongs to the NAD kinase family.</text>
</comment>
<feature type="binding site" evidence="8">
    <location>
        <begin position="64"/>
        <end position="65"/>
    </location>
    <ligand>
        <name>NAD(+)</name>
        <dbReference type="ChEBI" id="CHEBI:57540"/>
    </ligand>
</feature>
<evidence type="ECO:0000256" key="3">
    <source>
        <dbReference type="ARBA" id="ARBA00022777"/>
    </source>
</evidence>
<dbReference type="PANTHER" id="PTHR20275:SF0">
    <property type="entry name" value="NAD KINASE"/>
    <property type="match status" value="1"/>
</dbReference>
<feature type="binding site" evidence="8">
    <location>
        <position position="168"/>
    </location>
    <ligand>
        <name>NAD(+)</name>
        <dbReference type="ChEBI" id="CHEBI:57540"/>
    </ligand>
</feature>
<evidence type="ECO:0000313" key="9">
    <source>
        <dbReference type="EMBL" id="MBC8595640.1"/>
    </source>
</evidence>
<dbReference type="AlphaFoldDB" id="A0A926F7Z6"/>
<dbReference type="Pfam" id="PF01513">
    <property type="entry name" value="NAD_kinase"/>
    <property type="match status" value="1"/>
</dbReference>
<evidence type="ECO:0000256" key="4">
    <source>
        <dbReference type="ARBA" id="ARBA00022840"/>
    </source>
</evidence>
<evidence type="ECO:0000256" key="8">
    <source>
        <dbReference type="HAMAP-Rule" id="MF_00361"/>
    </source>
</evidence>
<dbReference type="HAMAP" id="MF_00361">
    <property type="entry name" value="NAD_kinase"/>
    <property type="match status" value="1"/>
</dbReference>
<evidence type="ECO:0000256" key="1">
    <source>
        <dbReference type="ARBA" id="ARBA00022679"/>
    </source>
</evidence>
<protein>
    <recommendedName>
        <fullName evidence="8">NAD kinase</fullName>
        <ecNumber evidence="8">2.7.1.23</ecNumber>
    </recommendedName>
    <alternativeName>
        <fullName evidence="8">ATP-dependent NAD kinase</fullName>
    </alternativeName>
</protein>
<dbReference type="InterPro" id="IPR017437">
    <property type="entry name" value="ATP-NAD_kinase_PpnK-typ_C"/>
</dbReference>
<feature type="active site" description="Proton acceptor" evidence="8">
    <location>
        <position position="64"/>
    </location>
</feature>
<feature type="binding site" evidence="8">
    <location>
        <position position="149"/>
    </location>
    <ligand>
        <name>NAD(+)</name>
        <dbReference type="ChEBI" id="CHEBI:57540"/>
    </ligand>
</feature>
<evidence type="ECO:0000256" key="6">
    <source>
        <dbReference type="ARBA" id="ARBA00023027"/>
    </source>
</evidence>
<dbReference type="Gene3D" id="3.40.50.10330">
    <property type="entry name" value="Probable inorganic polyphosphate/atp-NAD kinase, domain 1"/>
    <property type="match status" value="1"/>
</dbReference>
<comment type="caution">
    <text evidence="8">Lacks conserved residue(s) required for the propagation of feature annotation.</text>
</comment>
<reference evidence="9" key="1">
    <citation type="submission" date="2020-08" db="EMBL/GenBank/DDBJ databases">
        <title>Genome public.</title>
        <authorList>
            <person name="Liu C."/>
            <person name="Sun Q."/>
        </authorList>
    </citation>
    <scope>NUCLEOTIDE SEQUENCE</scope>
    <source>
        <strain evidence="9">NSJ-50</strain>
    </source>
</reference>
<evidence type="ECO:0000313" key="10">
    <source>
        <dbReference type="Proteomes" id="UP000647416"/>
    </source>
</evidence>
<name>A0A926F7Z6_9FIRM</name>
<dbReference type="FunFam" id="2.60.200.30:FF:000009">
    <property type="entry name" value="Poly(P)/ATP NAD kinase"/>
    <property type="match status" value="1"/>
</dbReference>
<dbReference type="Gene3D" id="2.60.200.30">
    <property type="entry name" value="Probable inorganic polyphosphate/atp-NAD kinase, domain 2"/>
    <property type="match status" value="1"/>
</dbReference>
<dbReference type="InterPro" id="IPR016064">
    <property type="entry name" value="NAD/diacylglycerol_kinase_sf"/>
</dbReference>
<comment type="function">
    <text evidence="8">Involved in the regulation of the intracellular balance of NAD and NADP, and is a key enzyme in the biosynthesis of NADP. Catalyzes specifically the phosphorylation on 2'-hydroxyl of the adenosine moiety of NAD to yield NADP.</text>
</comment>
<dbReference type="GO" id="GO:0006741">
    <property type="term" value="P:NADP+ biosynthetic process"/>
    <property type="evidence" value="ECO:0007669"/>
    <property type="project" value="UniProtKB-UniRule"/>
</dbReference>
<dbReference type="GO" id="GO:0046872">
    <property type="term" value="F:metal ion binding"/>
    <property type="evidence" value="ECO:0007669"/>
    <property type="project" value="UniProtKB-UniRule"/>
</dbReference>
<keyword evidence="1 8" id="KW-0808">Transferase</keyword>
<dbReference type="Pfam" id="PF20143">
    <property type="entry name" value="NAD_kinase_C"/>
    <property type="match status" value="1"/>
</dbReference>
<dbReference type="InterPro" id="IPR002504">
    <property type="entry name" value="NADK"/>
</dbReference>
<dbReference type="SUPFAM" id="SSF111331">
    <property type="entry name" value="NAD kinase/diacylglycerol kinase-like"/>
    <property type="match status" value="1"/>
</dbReference>
<evidence type="ECO:0000256" key="7">
    <source>
        <dbReference type="ARBA" id="ARBA00047925"/>
    </source>
</evidence>
<keyword evidence="8" id="KW-0963">Cytoplasm</keyword>
<dbReference type="Proteomes" id="UP000647416">
    <property type="component" value="Unassembled WGS sequence"/>
</dbReference>
<organism evidence="9 10">
    <name type="scientific">Qingrenia yutianensis</name>
    <dbReference type="NCBI Taxonomy" id="2763676"/>
    <lineage>
        <taxon>Bacteria</taxon>
        <taxon>Bacillati</taxon>
        <taxon>Bacillota</taxon>
        <taxon>Clostridia</taxon>
        <taxon>Eubacteriales</taxon>
        <taxon>Oscillospiraceae</taxon>
        <taxon>Qingrenia</taxon>
    </lineage>
</organism>
<keyword evidence="2 8" id="KW-0547">Nucleotide-binding</keyword>
<feature type="binding site" evidence="8">
    <location>
        <begin position="179"/>
        <end position="184"/>
    </location>
    <ligand>
        <name>NAD(+)</name>
        <dbReference type="ChEBI" id="CHEBI:57540"/>
    </ligand>
</feature>
<gene>
    <name evidence="8" type="primary">nadK</name>
    <name evidence="9" type="ORF">H8706_01980</name>
</gene>
<evidence type="ECO:0000256" key="5">
    <source>
        <dbReference type="ARBA" id="ARBA00022857"/>
    </source>
</evidence>
<sequence>MKTVAILSNAKKDKDFKTAEAVYQIIKSKYNVISHINMHINGIKYTSEDYVLRNAELIIVLGGDGTILRTARKVCKRKTPILGINMGRVGFLAEIEKNSLEKYLSRLIDGKYSIETRSMLYACVERNGQRIAKFNALNDVVISCNSFKRMVDVEIFVDGTKLDSYSADGVIASTPTGSTAYSLSAGGPLVDSALDIMLITPICPHSLTARSIILPGEKTVKIRLREKTARHSILTIDGQEGFDLEDGDVIKICKSNYQTSLIKLSDLSFYDVLKQKLCERGKQNERNF</sequence>
<dbReference type="GO" id="GO:0005737">
    <property type="term" value="C:cytoplasm"/>
    <property type="evidence" value="ECO:0007669"/>
    <property type="project" value="UniProtKB-SubCell"/>
</dbReference>
<comment type="catalytic activity">
    <reaction evidence="7 8">
        <text>NAD(+) + ATP = ADP + NADP(+) + H(+)</text>
        <dbReference type="Rhea" id="RHEA:18629"/>
        <dbReference type="ChEBI" id="CHEBI:15378"/>
        <dbReference type="ChEBI" id="CHEBI:30616"/>
        <dbReference type="ChEBI" id="CHEBI:57540"/>
        <dbReference type="ChEBI" id="CHEBI:58349"/>
        <dbReference type="ChEBI" id="CHEBI:456216"/>
        <dbReference type="EC" id="2.7.1.23"/>
    </reaction>
</comment>
<comment type="caution">
    <text evidence="9">The sequence shown here is derived from an EMBL/GenBank/DDBJ whole genome shotgun (WGS) entry which is preliminary data.</text>
</comment>
<comment type="subcellular location">
    <subcellularLocation>
        <location evidence="8">Cytoplasm</location>
    </subcellularLocation>
</comment>
<comment type="cofactor">
    <cofactor evidence="8">
        <name>a divalent metal cation</name>
        <dbReference type="ChEBI" id="CHEBI:60240"/>
    </cofactor>
</comment>
<evidence type="ECO:0000256" key="2">
    <source>
        <dbReference type="ARBA" id="ARBA00022741"/>
    </source>
</evidence>
<dbReference type="GO" id="GO:0003951">
    <property type="term" value="F:NAD+ kinase activity"/>
    <property type="evidence" value="ECO:0007669"/>
    <property type="project" value="UniProtKB-UniRule"/>
</dbReference>
<dbReference type="EC" id="2.7.1.23" evidence="8"/>
<dbReference type="GO" id="GO:0051287">
    <property type="term" value="F:NAD binding"/>
    <property type="evidence" value="ECO:0007669"/>
    <property type="project" value="UniProtKB-ARBA"/>
</dbReference>
<dbReference type="PANTHER" id="PTHR20275">
    <property type="entry name" value="NAD KINASE"/>
    <property type="match status" value="1"/>
</dbReference>
<proteinExistence type="inferred from homology"/>
<keyword evidence="3 8" id="KW-0418">Kinase</keyword>
<keyword evidence="10" id="KW-1185">Reference proteome</keyword>
<dbReference type="EMBL" id="JACRTE010000002">
    <property type="protein sequence ID" value="MBC8595640.1"/>
    <property type="molecule type" value="Genomic_DNA"/>
</dbReference>
<dbReference type="GO" id="GO:0019674">
    <property type="term" value="P:NAD+ metabolic process"/>
    <property type="evidence" value="ECO:0007669"/>
    <property type="project" value="InterPro"/>
</dbReference>